<reference evidence="2 3" key="1">
    <citation type="journal article" date="2016" name="Nat. Commun.">
        <title>Thousands of microbial genomes shed light on interconnected biogeochemical processes in an aquifer system.</title>
        <authorList>
            <person name="Anantharaman K."/>
            <person name="Brown C.T."/>
            <person name="Hug L.A."/>
            <person name="Sharon I."/>
            <person name="Castelle C.J."/>
            <person name="Probst A.J."/>
            <person name="Thomas B.C."/>
            <person name="Singh A."/>
            <person name="Wilkins M.J."/>
            <person name="Karaoz U."/>
            <person name="Brodie E.L."/>
            <person name="Williams K.H."/>
            <person name="Hubbard S.S."/>
            <person name="Banfield J.F."/>
        </authorList>
    </citation>
    <scope>NUCLEOTIDE SEQUENCE [LARGE SCALE GENOMIC DNA]</scope>
</reference>
<dbReference type="EMBL" id="MGIP01000019">
    <property type="protein sequence ID" value="OGM90609.1"/>
    <property type="molecule type" value="Genomic_DNA"/>
</dbReference>
<feature type="transmembrane region" description="Helical" evidence="1">
    <location>
        <begin position="88"/>
        <end position="110"/>
    </location>
</feature>
<gene>
    <name evidence="2" type="ORF">A2755_03595</name>
</gene>
<dbReference type="PANTHER" id="PTHR37309:SF1">
    <property type="entry name" value="SLR0284 PROTEIN"/>
    <property type="match status" value="1"/>
</dbReference>
<organism evidence="2 3">
    <name type="scientific">Candidatus Wolfebacteria bacterium RIFCSPHIGHO2_01_FULL_48_22</name>
    <dbReference type="NCBI Taxonomy" id="1802555"/>
    <lineage>
        <taxon>Bacteria</taxon>
        <taxon>Candidatus Wolfeibacteriota</taxon>
    </lineage>
</organism>
<keyword evidence="1" id="KW-0472">Membrane</keyword>
<feature type="transmembrane region" description="Helical" evidence="1">
    <location>
        <begin position="37"/>
        <end position="55"/>
    </location>
</feature>
<feature type="transmembrane region" description="Helical" evidence="1">
    <location>
        <begin position="62"/>
        <end position="82"/>
    </location>
</feature>
<dbReference type="InterPro" id="IPR007165">
    <property type="entry name" value="Phage_holin_4_2"/>
</dbReference>
<dbReference type="Proteomes" id="UP000177029">
    <property type="component" value="Unassembled WGS sequence"/>
</dbReference>
<dbReference type="AlphaFoldDB" id="A0A1F8DRL7"/>
<comment type="caution">
    <text evidence="2">The sequence shown here is derived from an EMBL/GenBank/DDBJ whole genome shotgun (WGS) entry which is preliminary data.</text>
</comment>
<evidence type="ECO:0000256" key="1">
    <source>
        <dbReference type="SAM" id="Phobius"/>
    </source>
</evidence>
<dbReference type="Pfam" id="PF04020">
    <property type="entry name" value="Phage_holin_4_2"/>
    <property type="match status" value="1"/>
</dbReference>
<dbReference type="STRING" id="1802555.A2755_03595"/>
<accession>A0A1F8DRL7</accession>
<keyword evidence="1" id="KW-0812">Transmembrane</keyword>
<evidence type="ECO:0008006" key="4">
    <source>
        <dbReference type="Google" id="ProtNLM"/>
    </source>
</evidence>
<feature type="transmembrane region" description="Helical" evidence="1">
    <location>
        <begin position="7"/>
        <end position="25"/>
    </location>
</feature>
<name>A0A1F8DRL7_9BACT</name>
<evidence type="ECO:0000313" key="2">
    <source>
        <dbReference type="EMBL" id="OGM90609.1"/>
    </source>
</evidence>
<protein>
    <recommendedName>
        <fullName evidence="4">Phage holin family protein</fullName>
    </recommendedName>
</protein>
<proteinExistence type="predicted"/>
<keyword evidence="1" id="KW-1133">Transmembrane helix</keyword>
<evidence type="ECO:0000313" key="3">
    <source>
        <dbReference type="Proteomes" id="UP000177029"/>
    </source>
</evidence>
<dbReference type="PANTHER" id="PTHR37309">
    <property type="entry name" value="SLR0284 PROTEIN"/>
    <property type="match status" value="1"/>
</dbReference>
<sequence length="119" mass="12985">MSFISRILIQLLANGAALYVSQYFIDGFDVVPSVEAYLKVAAVLTLVNIFIRPILKLIFSPVIFITLGLGVLVVNALLLYGVDFVLTEITIAGLFPLVYATVIISVANYLTSKSSKKKE</sequence>